<sequence>MPEPPWDLGGDDGLIAYAGENRERFRRFLANPGDILAFGVEESQFPRVTVNVARAADHVEVEVGSYTTPPPIESTDWDIVEQASAEFGDLPPALSAASGWSGTDPDVRAVFAAIPSGWNMIRACCRYRRTDAPVTEVRIDIWPADGPSPRKVLRYQPATLPTPPQSIHHGPDLSFAEIWPRLQSTLREVGVTTNPAYNLNLIEERTWDISTEVAETVEPDAPRSVVSMSPQLVNWFAILSGLDEPRWDGLIPGFDVLRVDEALATRRLLLEAWDIGEVTTYPETAGTPAYTFIPDYVPIAERDGTALVVDCRPGDHAQQLRLFDKVDADDDTPTWASLPAFIDELIDAIGQQRTFTGWSPTVDTGALRWQFHP</sequence>
<accession>A0A1N7FCC7</accession>
<dbReference type="EMBL" id="FTNT01000005">
    <property type="protein sequence ID" value="SIR97942.1"/>
    <property type="molecule type" value="Genomic_DNA"/>
</dbReference>
<dbReference type="AlphaFoldDB" id="A0A1N7FCC7"/>
<dbReference type="STRING" id="1344003.SAMN05445060_1922"/>
<dbReference type="Proteomes" id="UP000186218">
    <property type="component" value="Unassembled WGS sequence"/>
</dbReference>
<evidence type="ECO:0000313" key="2">
    <source>
        <dbReference type="Proteomes" id="UP000186218"/>
    </source>
</evidence>
<evidence type="ECO:0000313" key="1">
    <source>
        <dbReference type="EMBL" id="SIR97942.1"/>
    </source>
</evidence>
<name>A0A1N7FCC7_9NOCA</name>
<proteinExistence type="predicted"/>
<dbReference type="RefSeq" id="WP_200799398.1">
    <property type="nucleotide sequence ID" value="NZ_FTNT01000005.1"/>
</dbReference>
<gene>
    <name evidence="1" type="ORF">SAMN05445060_1922</name>
</gene>
<organism evidence="1 2">
    <name type="scientific">Williamsia sterculiae</name>
    <dbReference type="NCBI Taxonomy" id="1344003"/>
    <lineage>
        <taxon>Bacteria</taxon>
        <taxon>Bacillati</taxon>
        <taxon>Actinomycetota</taxon>
        <taxon>Actinomycetes</taxon>
        <taxon>Mycobacteriales</taxon>
        <taxon>Nocardiaceae</taxon>
        <taxon>Williamsia</taxon>
    </lineage>
</organism>
<protein>
    <recommendedName>
        <fullName evidence="3">SMI1 / KNR4 family (SUKH-1)</fullName>
    </recommendedName>
</protein>
<reference evidence="1 2" key="1">
    <citation type="submission" date="2017-01" db="EMBL/GenBank/DDBJ databases">
        <authorList>
            <person name="Mah S.A."/>
            <person name="Swanson W.J."/>
            <person name="Moy G.W."/>
            <person name="Vacquier V.D."/>
        </authorList>
    </citation>
    <scope>NUCLEOTIDE SEQUENCE [LARGE SCALE GENOMIC DNA]</scope>
    <source>
        <strain evidence="1 2">CPCC 203464</strain>
    </source>
</reference>
<evidence type="ECO:0008006" key="3">
    <source>
        <dbReference type="Google" id="ProtNLM"/>
    </source>
</evidence>
<keyword evidence="2" id="KW-1185">Reference proteome</keyword>